<dbReference type="Pfam" id="PF03760">
    <property type="entry name" value="LEA_1"/>
    <property type="match status" value="1"/>
</dbReference>
<feature type="compositionally biased region" description="Basic and acidic residues" evidence="2">
    <location>
        <begin position="81"/>
        <end position="108"/>
    </location>
</feature>
<sequence>MRSSTESREDGKRNYGEGKPRTLFNLFDSEGVVDVSPCPRSSELSSLPYEVQDRGETRCRGLLLSPASTVKDKLGQGTMHGAKEKLKDMASATKEKAKEYSGKAEGKAEAATARTPEEREAADERAKAREKAAKAEYHEENAEHQEESAAHRGGTGRVPLTSQHHHRPVGADPTYPGIGTGRPAGEKYL</sequence>
<dbReference type="AlphaFoldDB" id="A0A426XKQ0"/>
<feature type="region of interest" description="Disordered" evidence="2">
    <location>
        <begin position="73"/>
        <end position="189"/>
    </location>
</feature>
<dbReference type="EMBL" id="AMZH03019697">
    <property type="protein sequence ID" value="RRT40032.1"/>
    <property type="molecule type" value="Genomic_DNA"/>
</dbReference>
<protein>
    <submittedName>
        <fullName evidence="3">Uncharacterized protein</fullName>
    </submittedName>
</protein>
<feature type="compositionally biased region" description="Basic and acidic residues" evidence="2">
    <location>
        <begin position="1"/>
        <end position="20"/>
    </location>
</feature>
<comment type="caution">
    <text evidence="3">The sequence shown here is derived from an EMBL/GenBank/DDBJ whole genome shotgun (WGS) entry which is preliminary data.</text>
</comment>
<evidence type="ECO:0000313" key="4">
    <source>
        <dbReference type="Proteomes" id="UP000287651"/>
    </source>
</evidence>
<dbReference type="InterPro" id="IPR005513">
    <property type="entry name" value="LEA_1"/>
</dbReference>
<proteinExistence type="inferred from homology"/>
<comment type="similarity">
    <text evidence="1">Belongs to the LEA type 1 family.</text>
</comment>
<feature type="region of interest" description="Disordered" evidence="2">
    <location>
        <begin position="1"/>
        <end position="21"/>
    </location>
</feature>
<feature type="compositionally biased region" description="Basic and acidic residues" evidence="2">
    <location>
        <begin position="115"/>
        <end position="150"/>
    </location>
</feature>
<gene>
    <name evidence="3" type="ORF">B296_00029575</name>
</gene>
<name>A0A426XKQ0_ENSVE</name>
<dbReference type="GO" id="GO:0009793">
    <property type="term" value="P:embryo development ending in seed dormancy"/>
    <property type="evidence" value="ECO:0007669"/>
    <property type="project" value="InterPro"/>
</dbReference>
<organism evidence="3 4">
    <name type="scientific">Ensete ventricosum</name>
    <name type="common">Abyssinian banana</name>
    <name type="synonym">Musa ensete</name>
    <dbReference type="NCBI Taxonomy" id="4639"/>
    <lineage>
        <taxon>Eukaryota</taxon>
        <taxon>Viridiplantae</taxon>
        <taxon>Streptophyta</taxon>
        <taxon>Embryophyta</taxon>
        <taxon>Tracheophyta</taxon>
        <taxon>Spermatophyta</taxon>
        <taxon>Magnoliopsida</taxon>
        <taxon>Liliopsida</taxon>
        <taxon>Zingiberales</taxon>
        <taxon>Musaceae</taxon>
        <taxon>Ensete</taxon>
    </lineage>
</organism>
<dbReference type="PANTHER" id="PTHR33493:SF6">
    <property type="entry name" value="LATE EMBRYOGENESIS ABUNDANT PROTEIN 6"/>
    <property type="match status" value="1"/>
</dbReference>
<evidence type="ECO:0000256" key="2">
    <source>
        <dbReference type="SAM" id="MobiDB-lite"/>
    </source>
</evidence>
<evidence type="ECO:0000256" key="1">
    <source>
        <dbReference type="ARBA" id="ARBA00010975"/>
    </source>
</evidence>
<reference evidence="3 4" key="1">
    <citation type="journal article" date="2014" name="Agronomy (Basel)">
        <title>A Draft Genome Sequence for Ensete ventricosum, the Drought-Tolerant Tree Against Hunger.</title>
        <authorList>
            <person name="Harrison J."/>
            <person name="Moore K.A."/>
            <person name="Paszkiewicz K."/>
            <person name="Jones T."/>
            <person name="Grant M."/>
            <person name="Ambacheew D."/>
            <person name="Muzemil S."/>
            <person name="Studholme D.J."/>
        </authorList>
    </citation>
    <scope>NUCLEOTIDE SEQUENCE [LARGE SCALE GENOMIC DNA]</scope>
</reference>
<accession>A0A426XKQ0</accession>
<evidence type="ECO:0000313" key="3">
    <source>
        <dbReference type="EMBL" id="RRT40032.1"/>
    </source>
</evidence>
<dbReference type="Proteomes" id="UP000287651">
    <property type="component" value="Unassembled WGS sequence"/>
</dbReference>
<dbReference type="PANTHER" id="PTHR33493">
    <property type="entry name" value="LATE EMBRYOGENESIS ABUNDANT PROTEIN 6-RELATED"/>
    <property type="match status" value="1"/>
</dbReference>